<gene>
    <name evidence="7" type="ORF">GcC1_107007</name>
</gene>
<feature type="transmembrane region" description="Helical" evidence="6">
    <location>
        <begin position="36"/>
        <end position="60"/>
    </location>
</feature>
<dbReference type="Proteomes" id="UP000285405">
    <property type="component" value="Unassembled WGS sequence"/>
</dbReference>
<organism evidence="7 8">
    <name type="scientific">Golovinomyces cichoracearum</name>
    <dbReference type="NCBI Taxonomy" id="62708"/>
    <lineage>
        <taxon>Eukaryota</taxon>
        <taxon>Fungi</taxon>
        <taxon>Dikarya</taxon>
        <taxon>Ascomycota</taxon>
        <taxon>Pezizomycotina</taxon>
        <taxon>Leotiomycetes</taxon>
        <taxon>Erysiphales</taxon>
        <taxon>Erysiphaceae</taxon>
        <taxon>Golovinomyces</taxon>
    </lineage>
</organism>
<evidence type="ECO:0000313" key="7">
    <source>
        <dbReference type="EMBL" id="RKF71101.1"/>
    </source>
</evidence>
<evidence type="ECO:0000313" key="8">
    <source>
        <dbReference type="Proteomes" id="UP000285405"/>
    </source>
</evidence>
<comment type="caution">
    <text evidence="7">The sequence shown here is derived from an EMBL/GenBank/DDBJ whole genome shotgun (WGS) entry which is preliminary data.</text>
</comment>
<evidence type="ECO:0000256" key="3">
    <source>
        <dbReference type="ARBA" id="ARBA00022989"/>
    </source>
</evidence>
<feature type="transmembrane region" description="Helical" evidence="6">
    <location>
        <begin position="105"/>
        <end position="123"/>
    </location>
</feature>
<dbReference type="EMBL" id="MCBR01010744">
    <property type="protein sequence ID" value="RKF71101.1"/>
    <property type="molecule type" value="Genomic_DNA"/>
</dbReference>
<feature type="transmembrane region" description="Helical" evidence="6">
    <location>
        <begin position="208"/>
        <end position="230"/>
    </location>
</feature>
<feature type="transmembrane region" description="Helical" evidence="6">
    <location>
        <begin position="242"/>
        <end position="266"/>
    </location>
</feature>
<dbReference type="GO" id="GO:0016020">
    <property type="term" value="C:membrane"/>
    <property type="evidence" value="ECO:0007669"/>
    <property type="project" value="UniProtKB-SubCell"/>
</dbReference>
<protein>
    <submittedName>
        <fullName evidence="7">Transmembrane protein 184C</fullName>
    </submittedName>
</protein>
<feature type="transmembrane region" description="Helical" evidence="6">
    <location>
        <begin position="286"/>
        <end position="306"/>
    </location>
</feature>
<evidence type="ECO:0000256" key="2">
    <source>
        <dbReference type="ARBA" id="ARBA00022692"/>
    </source>
</evidence>
<name>A0A420I9B8_9PEZI</name>
<feature type="region of interest" description="Disordered" evidence="5">
    <location>
        <begin position="376"/>
        <end position="402"/>
    </location>
</feature>
<evidence type="ECO:0000256" key="6">
    <source>
        <dbReference type="SAM" id="Phobius"/>
    </source>
</evidence>
<dbReference type="Pfam" id="PF03619">
    <property type="entry name" value="Solute_trans_a"/>
    <property type="match status" value="1"/>
</dbReference>
<dbReference type="AlphaFoldDB" id="A0A420I9B8"/>
<keyword evidence="4 6" id="KW-0472">Membrane</keyword>
<accession>A0A420I9B8</accession>
<keyword evidence="3 6" id="KW-1133">Transmembrane helix</keyword>
<feature type="transmembrane region" description="Helical" evidence="6">
    <location>
        <begin position="72"/>
        <end position="93"/>
    </location>
</feature>
<comment type="subcellular location">
    <subcellularLocation>
        <location evidence="1">Membrane</location>
        <topology evidence="1">Multi-pass membrane protein</topology>
    </subcellularLocation>
</comment>
<dbReference type="PANTHER" id="PTHR23423">
    <property type="entry name" value="ORGANIC SOLUTE TRANSPORTER-RELATED"/>
    <property type="match status" value="1"/>
</dbReference>
<dbReference type="SMART" id="SM01417">
    <property type="entry name" value="Solute_trans_a"/>
    <property type="match status" value="1"/>
</dbReference>
<dbReference type="InterPro" id="IPR005178">
    <property type="entry name" value="Ostalpha/TMEM184C"/>
</dbReference>
<evidence type="ECO:0000256" key="5">
    <source>
        <dbReference type="SAM" id="MobiDB-lite"/>
    </source>
</evidence>
<dbReference type="OrthoDB" id="5348404at2759"/>
<feature type="region of interest" description="Disordered" evidence="5">
    <location>
        <begin position="474"/>
        <end position="493"/>
    </location>
</feature>
<proteinExistence type="predicted"/>
<reference evidence="7 8" key="1">
    <citation type="journal article" date="2018" name="BMC Genomics">
        <title>Comparative genome analyses reveal sequence features reflecting distinct modes of host-adaptation between dicot and monocot powdery mildew.</title>
        <authorList>
            <person name="Wu Y."/>
            <person name="Ma X."/>
            <person name="Pan Z."/>
            <person name="Kale S.D."/>
            <person name="Song Y."/>
            <person name="King H."/>
            <person name="Zhang Q."/>
            <person name="Presley C."/>
            <person name="Deng X."/>
            <person name="Wei C.I."/>
            <person name="Xiao S."/>
        </authorList>
    </citation>
    <scope>NUCLEOTIDE SEQUENCE [LARGE SCALE GENOMIC DNA]</scope>
    <source>
        <strain evidence="7">UCSC1</strain>
    </source>
</reference>
<sequence>MSLALHKECNITLETLRKAVNDSELPIILNLKFHDLALIVAASNSLIAISISFFLIFMHATHYSKPNEQRHIIRILFMVPIYSTGAFLSLVFYWHAIYFQFLSDCYEAITIASFFALLCHYIAPNLHDQKTYFRGIKPMDWVWPLNWFKFCCAIAWRTPSSGLTWFNIIWTGVYQYCFIRVTMTIVAIVTEYYGIYCESSQSPVFAHIWVMVIEGLAVTIAMYCLIQFYVQLRGNLSQHRPFLKILAIKLVIFLSFWQTFMINVLTSTAFNIIKPSPTIGYPDLKIGIPSLLLCTEMAIFSILHLYSFPYQPYTESGQKVSLNSETLDLKNDFYPNQGGLLGMRALVDAMNPWDLVKCFARAVPWLLAGCKKREADRSDDFNDQDGTSALPPVSSRDSSSSLPIADEFRRSEFTPYPRLSYGGGPIFSTSIKSQSHYLGYVPAKQRYDIDGNEIEFSYRDSTIGRAVSDFNHDTYEGHASREPSSPELKIPLV</sequence>
<evidence type="ECO:0000256" key="4">
    <source>
        <dbReference type="ARBA" id="ARBA00023136"/>
    </source>
</evidence>
<evidence type="ECO:0000256" key="1">
    <source>
        <dbReference type="ARBA" id="ARBA00004141"/>
    </source>
</evidence>
<keyword evidence="2 6" id="KW-0812">Transmembrane</keyword>
<feature type="transmembrane region" description="Helical" evidence="6">
    <location>
        <begin position="177"/>
        <end position="196"/>
    </location>
</feature>